<feature type="domain" description="Ribonucleotide reductase large subunit C-terminal" evidence="5">
    <location>
        <begin position="43"/>
        <end position="122"/>
    </location>
</feature>
<dbReference type="InterPro" id="IPR050862">
    <property type="entry name" value="RdRp_reductase_class-2"/>
</dbReference>
<dbReference type="Gene3D" id="3.90.1390.10">
    <property type="entry name" value="b-12 dependent (class ii) ribonucleotide reductase, chain A, domain 3"/>
    <property type="match status" value="2"/>
</dbReference>
<gene>
    <name evidence="6" type="ORF">H1164_03930</name>
</gene>
<dbReference type="OrthoDB" id="9763270at2"/>
<dbReference type="GO" id="GO:0004748">
    <property type="term" value="F:ribonucleoside-diphosphate reductase activity, thioredoxin disulfide as acceptor"/>
    <property type="evidence" value="ECO:0007669"/>
    <property type="project" value="TreeGrafter"/>
</dbReference>
<evidence type="ECO:0000313" key="6">
    <source>
        <dbReference type="EMBL" id="MBA4542051.1"/>
    </source>
</evidence>
<organism evidence="6 7">
    <name type="scientific">Thermoactinomyces daqus</name>
    <dbReference type="NCBI Taxonomy" id="1329516"/>
    <lineage>
        <taxon>Bacteria</taxon>
        <taxon>Bacillati</taxon>
        <taxon>Bacillota</taxon>
        <taxon>Bacilli</taxon>
        <taxon>Bacillales</taxon>
        <taxon>Thermoactinomycetaceae</taxon>
        <taxon>Thermoactinomyces</taxon>
    </lineage>
</organism>
<dbReference type="Pfam" id="PF02867">
    <property type="entry name" value="Ribonuc_red_lgC"/>
    <property type="match status" value="1"/>
</dbReference>
<accession>A0A7W1X8M1</accession>
<dbReference type="EMBL" id="JACEIP010000004">
    <property type="protein sequence ID" value="MBA4542051.1"/>
    <property type="molecule type" value="Genomic_DNA"/>
</dbReference>
<keyword evidence="4" id="KW-0170">Cobalt</keyword>
<dbReference type="PANTHER" id="PTHR43371">
    <property type="entry name" value="VITAMIN B12-DEPENDENT RIBONUCLEOTIDE REDUCTASE"/>
    <property type="match status" value="1"/>
</dbReference>
<reference evidence="6 7" key="1">
    <citation type="submission" date="2020-07" db="EMBL/GenBank/DDBJ databases">
        <authorList>
            <person name="Feng H."/>
        </authorList>
    </citation>
    <scope>NUCLEOTIDE SEQUENCE [LARGE SCALE GENOMIC DNA]</scope>
    <source>
        <strain evidence="7">s-11</strain>
    </source>
</reference>
<name>A0A7W1X8M1_9BACL</name>
<evidence type="ECO:0000256" key="2">
    <source>
        <dbReference type="ARBA" id="ARBA00022628"/>
    </source>
</evidence>
<evidence type="ECO:0000256" key="3">
    <source>
        <dbReference type="ARBA" id="ARBA00023002"/>
    </source>
</evidence>
<dbReference type="PANTHER" id="PTHR43371:SF1">
    <property type="entry name" value="RIBONUCLEOSIDE-DIPHOSPHATE REDUCTASE"/>
    <property type="match status" value="1"/>
</dbReference>
<proteinExistence type="predicted"/>
<evidence type="ECO:0000313" key="7">
    <source>
        <dbReference type="Proteomes" id="UP000530514"/>
    </source>
</evidence>
<evidence type="ECO:0000259" key="5">
    <source>
        <dbReference type="Pfam" id="PF02867"/>
    </source>
</evidence>
<dbReference type="SUPFAM" id="SSF51998">
    <property type="entry name" value="PFL-like glycyl radical enzymes"/>
    <property type="match status" value="1"/>
</dbReference>
<keyword evidence="7" id="KW-1185">Reference proteome</keyword>
<evidence type="ECO:0000256" key="1">
    <source>
        <dbReference type="ARBA" id="ARBA00001922"/>
    </source>
</evidence>
<dbReference type="Proteomes" id="UP000530514">
    <property type="component" value="Unassembled WGS sequence"/>
</dbReference>
<comment type="cofactor">
    <cofactor evidence="1">
        <name>adenosylcob(III)alamin</name>
        <dbReference type="ChEBI" id="CHEBI:18408"/>
    </cofactor>
</comment>
<protein>
    <recommendedName>
        <fullName evidence="5">Ribonucleotide reductase large subunit C-terminal domain-containing protein</fullName>
    </recommendedName>
</protein>
<dbReference type="InterPro" id="IPR000788">
    <property type="entry name" value="RNR_lg_C"/>
</dbReference>
<dbReference type="Gene3D" id="3.20.70.20">
    <property type="match status" value="1"/>
</dbReference>
<keyword evidence="3" id="KW-0560">Oxidoreductase</keyword>
<dbReference type="AlphaFoldDB" id="A0A7W1X8M1"/>
<dbReference type="GO" id="GO:0031419">
    <property type="term" value="F:cobalamin binding"/>
    <property type="evidence" value="ECO:0007669"/>
    <property type="project" value="UniProtKB-KW"/>
</dbReference>
<evidence type="ECO:0000256" key="4">
    <source>
        <dbReference type="ARBA" id="ARBA00023285"/>
    </source>
</evidence>
<keyword evidence="2" id="KW-0846">Cobalamin</keyword>
<sequence>MRAEGEPGFVNLEELARRRLAALGNTNPSREVLDDMIERVGMNPCAEIILESYQVCNLTTVNVAAFVDDGKFNYDELFEAQKLSARAALRMTLPNLELPHWNKTHHRDRLTGCSLTGWQDALDRHTGGADSIGEGGEILLGILRKQARNTVNEYAKELRVPVPLLTTAVKPEGTLSQVAGGVSSGLHYSHAPYYIRRVRISAHDPISKAVRAMGWRVYPEVDTPGETEEERLKNARTLVLEFPIASGAKRTKDDITVEEQFKTYFRFQQEYTEHNASNTIHVRPHEWEIAEDIVWNTWDDFAAVSFISHGGGTYQLAPYETISREQYEEMKAKMPPFIPEILRAYENGEEFDIGSDGCEAGVCPIR</sequence>
<comment type="caution">
    <text evidence="6">The sequence shown here is derived from an EMBL/GenBank/DDBJ whole genome shotgun (WGS) entry which is preliminary data.</text>
</comment>